<dbReference type="Pfam" id="PF18955">
    <property type="entry name" value="DUF5698"/>
    <property type="match status" value="1"/>
</dbReference>
<dbReference type="InterPro" id="IPR044035">
    <property type="entry name" value="DUF5698"/>
</dbReference>
<feature type="transmembrane region" description="Helical" evidence="6">
    <location>
        <begin position="33"/>
        <end position="52"/>
    </location>
</feature>
<evidence type="ECO:0000256" key="5">
    <source>
        <dbReference type="ARBA" id="ARBA00023136"/>
    </source>
</evidence>
<dbReference type="NCBIfam" id="NF003194">
    <property type="entry name" value="PRK04164.1-5"/>
    <property type="match status" value="1"/>
</dbReference>
<organism evidence="9 10">
    <name type="scientific">Niallia oryzisoli</name>
    <dbReference type="NCBI Taxonomy" id="1737571"/>
    <lineage>
        <taxon>Bacteria</taxon>
        <taxon>Bacillati</taxon>
        <taxon>Bacillota</taxon>
        <taxon>Bacilli</taxon>
        <taxon>Bacillales</taxon>
        <taxon>Bacillaceae</taxon>
        <taxon>Niallia</taxon>
    </lineage>
</organism>
<dbReference type="Proteomes" id="UP001357223">
    <property type="component" value="Chromosome"/>
</dbReference>
<dbReference type="PANTHER" id="PTHR40060">
    <property type="entry name" value="UPF0316 PROTEIN YEBE"/>
    <property type="match status" value="1"/>
</dbReference>
<dbReference type="Pfam" id="PF10035">
    <property type="entry name" value="DUF2179"/>
    <property type="match status" value="1"/>
</dbReference>
<feature type="domain" description="DUF2179" evidence="7">
    <location>
        <begin position="109"/>
        <end position="161"/>
    </location>
</feature>
<dbReference type="HAMAP" id="MF_01515">
    <property type="entry name" value="UPF0316"/>
    <property type="match status" value="1"/>
</dbReference>
<comment type="similarity">
    <text evidence="6">Belongs to the UPF0316 family.</text>
</comment>
<proteinExistence type="inferred from homology"/>
<name>A0ABZ2C8U1_9BACI</name>
<dbReference type="RefSeq" id="WP_338448535.1">
    <property type="nucleotide sequence ID" value="NZ_CP137640.1"/>
</dbReference>
<keyword evidence="2 6" id="KW-1003">Cell membrane</keyword>
<dbReference type="PANTHER" id="PTHR40060:SF1">
    <property type="entry name" value="UPF0316 PROTEIN YEBE"/>
    <property type="match status" value="1"/>
</dbReference>
<evidence type="ECO:0000256" key="2">
    <source>
        <dbReference type="ARBA" id="ARBA00022475"/>
    </source>
</evidence>
<evidence type="ECO:0000256" key="1">
    <source>
        <dbReference type="ARBA" id="ARBA00004651"/>
    </source>
</evidence>
<keyword evidence="3 6" id="KW-0812">Transmembrane</keyword>
<protein>
    <recommendedName>
        <fullName evidence="6">UPF0316 protein R4Z09_20250</fullName>
    </recommendedName>
</protein>
<keyword evidence="5 6" id="KW-0472">Membrane</keyword>
<dbReference type="InterPro" id="IPR019264">
    <property type="entry name" value="DUF2179"/>
</dbReference>
<dbReference type="InterPro" id="IPR022930">
    <property type="entry name" value="UPF0316"/>
</dbReference>
<keyword evidence="10" id="KW-1185">Reference proteome</keyword>
<dbReference type="CDD" id="cd16381">
    <property type="entry name" value="YitT_C_like_1"/>
    <property type="match status" value="1"/>
</dbReference>
<feature type="domain" description="DUF5698" evidence="8">
    <location>
        <begin position="20"/>
        <end position="75"/>
    </location>
</feature>
<evidence type="ECO:0000313" key="9">
    <source>
        <dbReference type="EMBL" id="WVX79602.1"/>
    </source>
</evidence>
<sequence length="180" mass="20690">MKDVLLILLLQLIYVPIFSLRTIMLVKGYRVNASLFGFLESVIYVFGLSIVLTGEQSIISMIVYAVGFSVGILIGSKIEEEMAIGYITLQVILTNRNKALIDQLREEGYGVTVYVAEGKDADRYKLEIITKRNQEEGLIEMIKEYEPQAFIIAYEPRYFKGGFILKAMKKRRRKKTIRYI</sequence>
<dbReference type="EMBL" id="CP137640">
    <property type="protein sequence ID" value="WVX79602.1"/>
    <property type="molecule type" value="Genomic_DNA"/>
</dbReference>
<accession>A0ABZ2C8U1</accession>
<reference evidence="9 10" key="1">
    <citation type="submission" date="2023-10" db="EMBL/GenBank/DDBJ databases">
        <title>Niallia locisalis sp.nov. isolated from a salt pond sample.</title>
        <authorList>
            <person name="Li X.-J."/>
            <person name="Dong L."/>
        </authorList>
    </citation>
    <scope>NUCLEOTIDE SEQUENCE [LARGE SCALE GENOMIC DNA]</scope>
    <source>
        <strain evidence="9 10">DSM 29761</strain>
    </source>
</reference>
<feature type="transmembrane region" description="Helical" evidence="6">
    <location>
        <begin position="6"/>
        <end position="26"/>
    </location>
</feature>
<gene>
    <name evidence="9" type="ORF">R4Z09_20250</name>
</gene>
<keyword evidence="4 6" id="KW-1133">Transmembrane helix</keyword>
<evidence type="ECO:0000256" key="4">
    <source>
        <dbReference type="ARBA" id="ARBA00022989"/>
    </source>
</evidence>
<evidence type="ECO:0000256" key="6">
    <source>
        <dbReference type="HAMAP-Rule" id="MF_01515"/>
    </source>
</evidence>
<comment type="subcellular location">
    <subcellularLocation>
        <location evidence="1 6">Cell membrane</location>
        <topology evidence="1 6">Multi-pass membrane protein</topology>
    </subcellularLocation>
</comment>
<evidence type="ECO:0000256" key="3">
    <source>
        <dbReference type="ARBA" id="ARBA00022692"/>
    </source>
</evidence>
<evidence type="ECO:0000313" key="10">
    <source>
        <dbReference type="Proteomes" id="UP001357223"/>
    </source>
</evidence>
<evidence type="ECO:0000259" key="7">
    <source>
        <dbReference type="Pfam" id="PF10035"/>
    </source>
</evidence>
<evidence type="ECO:0000259" key="8">
    <source>
        <dbReference type="Pfam" id="PF18955"/>
    </source>
</evidence>
<feature type="transmembrane region" description="Helical" evidence="6">
    <location>
        <begin position="58"/>
        <end position="76"/>
    </location>
</feature>